<organism evidence="1 2">
    <name type="scientific">Azomonas macrocytogenes</name>
    <name type="common">Azotobacter macrocytogenes</name>
    <dbReference type="NCBI Taxonomy" id="69962"/>
    <lineage>
        <taxon>Bacteria</taxon>
        <taxon>Pseudomonadati</taxon>
        <taxon>Pseudomonadota</taxon>
        <taxon>Gammaproteobacteria</taxon>
        <taxon>Pseudomonadales</taxon>
        <taxon>Pseudomonadaceae</taxon>
        <taxon>Azomonas</taxon>
    </lineage>
</organism>
<dbReference type="RefSeq" id="WP_183166446.1">
    <property type="nucleotide sequence ID" value="NZ_JACHXI010000007.1"/>
</dbReference>
<name>A0A839T1U3_AZOMA</name>
<protein>
    <submittedName>
        <fullName evidence="1">Uncharacterized protein</fullName>
    </submittedName>
</protein>
<accession>A0A839T1U3</accession>
<keyword evidence="2" id="KW-1185">Reference proteome</keyword>
<evidence type="ECO:0000313" key="2">
    <source>
        <dbReference type="Proteomes" id="UP000549250"/>
    </source>
</evidence>
<dbReference type="Proteomes" id="UP000549250">
    <property type="component" value="Unassembled WGS sequence"/>
</dbReference>
<reference evidence="1 2" key="1">
    <citation type="submission" date="2020-08" db="EMBL/GenBank/DDBJ databases">
        <title>Genomic Encyclopedia of Type Strains, Phase III (KMG-III): the genomes of soil and plant-associated and newly described type strains.</title>
        <authorList>
            <person name="Whitman W."/>
        </authorList>
    </citation>
    <scope>NUCLEOTIDE SEQUENCE [LARGE SCALE GENOMIC DNA]</scope>
    <source>
        <strain evidence="1 2">CECT 4462</strain>
    </source>
</reference>
<proteinExistence type="predicted"/>
<gene>
    <name evidence="1" type="ORF">FHR87_001907</name>
</gene>
<sequence>MKRLLKKLLIGVFTCVTVLLALPILFPASTSPLETSWESPQTGAKITIQLTQTHPFLAEYERKLVFRTPDGVKIEQLLFPDPGGYVRTQLYRASDEVLYLKGYFDLARLSAVDKNVSRAGQKLPEDAVYLGAFDFDKNASRQWRFLPSSESPEQPLVPQGG</sequence>
<dbReference type="EMBL" id="JACHXI010000007">
    <property type="protein sequence ID" value="MBB3103511.1"/>
    <property type="molecule type" value="Genomic_DNA"/>
</dbReference>
<comment type="caution">
    <text evidence="1">The sequence shown here is derived from an EMBL/GenBank/DDBJ whole genome shotgun (WGS) entry which is preliminary data.</text>
</comment>
<evidence type="ECO:0000313" key="1">
    <source>
        <dbReference type="EMBL" id="MBB3103511.1"/>
    </source>
</evidence>
<dbReference type="AlphaFoldDB" id="A0A839T1U3"/>